<sequence length="243" mass="25043">MKFAAQPNAGNGIGKIMKSKIAAGAGAVAIAVASLPGTAFAVDPVRESYLSLYGGLAIPQETDIDYDDGTISATGTLEFDNGFRVGAAAGYNWAGPRFEIEVGYNSFEASKLKDVSINGSALTGSATGAIDFSLLTVFGNVLYEIATDSPFTPYVGVGLGVGFLEASPEGAARTVFGTGGDDTIFAYQGIVGGKMQLSEGTSAFVDYRYLGTSEAKMGDFSGSISTHNINAGFMFSFSPTSSR</sequence>
<gene>
    <name evidence="3" type="ORF">DKG75_06730</name>
</gene>
<dbReference type="OrthoDB" id="189250at2"/>
<dbReference type="InterPro" id="IPR011250">
    <property type="entry name" value="OMP/PagP_B-barrel"/>
</dbReference>
<protein>
    <recommendedName>
        <fullName evidence="2">Outer membrane protein beta-barrel domain-containing protein</fullName>
    </recommendedName>
</protein>
<dbReference type="Pfam" id="PF13505">
    <property type="entry name" value="OMP_b-brl"/>
    <property type="match status" value="1"/>
</dbReference>
<feature type="domain" description="Outer membrane protein beta-barrel" evidence="2">
    <location>
        <begin position="28"/>
        <end position="237"/>
    </location>
</feature>
<dbReference type="RefSeq" id="WP_109920333.1">
    <property type="nucleotide sequence ID" value="NZ_QGLF01000002.1"/>
</dbReference>
<evidence type="ECO:0000256" key="1">
    <source>
        <dbReference type="ARBA" id="ARBA00022729"/>
    </source>
</evidence>
<dbReference type="Gene3D" id="2.40.160.20">
    <property type="match status" value="1"/>
</dbReference>
<dbReference type="AlphaFoldDB" id="A0A317E3J9"/>
<dbReference type="Proteomes" id="UP000246077">
    <property type="component" value="Unassembled WGS sequence"/>
</dbReference>
<evidence type="ECO:0000313" key="3">
    <source>
        <dbReference type="EMBL" id="PWR21688.1"/>
    </source>
</evidence>
<dbReference type="EMBL" id="QGLF01000002">
    <property type="protein sequence ID" value="PWR21688.1"/>
    <property type="molecule type" value="Genomic_DNA"/>
</dbReference>
<accession>A0A317E3J9</accession>
<comment type="caution">
    <text evidence="3">The sequence shown here is derived from an EMBL/GenBank/DDBJ whole genome shotgun (WGS) entry which is preliminary data.</text>
</comment>
<dbReference type="InterPro" id="IPR027385">
    <property type="entry name" value="Beta-barrel_OMP"/>
</dbReference>
<keyword evidence="4" id="KW-1185">Reference proteome</keyword>
<proteinExistence type="predicted"/>
<evidence type="ECO:0000259" key="2">
    <source>
        <dbReference type="Pfam" id="PF13505"/>
    </source>
</evidence>
<evidence type="ECO:0000313" key="4">
    <source>
        <dbReference type="Proteomes" id="UP000246077"/>
    </source>
</evidence>
<keyword evidence="1" id="KW-0732">Signal</keyword>
<organism evidence="3 4">
    <name type="scientific">Zavarzinia compransoris</name>
    <dbReference type="NCBI Taxonomy" id="1264899"/>
    <lineage>
        <taxon>Bacteria</taxon>
        <taxon>Pseudomonadati</taxon>
        <taxon>Pseudomonadota</taxon>
        <taxon>Alphaproteobacteria</taxon>
        <taxon>Rhodospirillales</taxon>
        <taxon>Zavarziniaceae</taxon>
        <taxon>Zavarzinia</taxon>
    </lineage>
</organism>
<dbReference type="SUPFAM" id="SSF56925">
    <property type="entry name" value="OMPA-like"/>
    <property type="match status" value="1"/>
</dbReference>
<name>A0A317E3J9_9PROT</name>
<reference evidence="4" key="1">
    <citation type="submission" date="2018-05" db="EMBL/GenBank/DDBJ databases">
        <title>Zavarzinia sp. HR-AS.</title>
        <authorList>
            <person name="Lee Y."/>
            <person name="Jeon C.O."/>
        </authorList>
    </citation>
    <scope>NUCLEOTIDE SEQUENCE [LARGE SCALE GENOMIC DNA]</scope>
    <source>
        <strain evidence="4">DSM 1231</strain>
    </source>
</reference>